<keyword evidence="4" id="KW-1185">Reference proteome</keyword>
<dbReference type="PANTHER" id="PTHR46333:SF2">
    <property type="entry name" value="CYTOKINESIS PROTEIN 3"/>
    <property type="match status" value="1"/>
</dbReference>
<feature type="region of interest" description="Disordered" evidence="1">
    <location>
        <begin position="1"/>
        <end position="81"/>
    </location>
</feature>
<dbReference type="PANTHER" id="PTHR46333">
    <property type="entry name" value="CYTOKINESIS PROTEIN 3"/>
    <property type="match status" value="1"/>
</dbReference>
<evidence type="ECO:0000313" key="3">
    <source>
        <dbReference type="EMBL" id="OWF41860.1"/>
    </source>
</evidence>
<dbReference type="Pfam" id="PF23265">
    <property type="entry name" value="Ig-like_KY"/>
    <property type="match status" value="2"/>
</dbReference>
<evidence type="ECO:0000259" key="2">
    <source>
        <dbReference type="SMART" id="SM00460"/>
    </source>
</evidence>
<dbReference type="InterPro" id="IPR056564">
    <property type="entry name" value="Ig-like_KY"/>
</dbReference>
<feature type="compositionally biased region" description="Low complexity" evidence="1">
    <location>
        <begin position="65"/>
        <end position="80"/>
    </location>
</feature>
<proteinExistence type="predicted"/>
<dbReference type="SUPFAM" id="SSF54001">
    <property type="entry name" value="Cysteine proteinases"/>
    <property type="match status" value="1"/>
</dbReference>
<feature type="compositionally biased region" description="Polar residues" evidence="1">
    <location>
        <begin position="32"/>
        <end position="48"/>
    </location>
</feature>
<dbReference type="STRING" id="6573.A0A210PZE2"/>
<dbReference type="OrthoDB" id="6129702at2759"/>
<dbReference type="AlphaFoldDB" id="A0A210PZE2"/>
<protein>
    <submittedName>
        <fullName evidence="3">Kyphoscoliosis peptidase</fullName>
    </submittedName>
</protein>
<dbReference type="InterPro" id="IPR002931">
    <property type="entry name" value="Transglutaminase-like"/>
</dbReference>
<dbReference type="InterPro" id="IPR038765">
    <property type="entry name" value="Papain-like_cys_pep_sf"/>
</dbReference>
<evidence type="ECO:0000256" key="1">
    <source>
        <dbReference type="SAM" id="MobiDB-lite"/>
    </source>
</evidence>
<dbReference type="SMART" id="SM00460">
    <property type="entry name" value="TGc"/>
    <property type="match status" value="1"/>
</dbReference>
<evidence type="ECO:0000313" key="4">
    <source>
        <dbReference type="Proteomes" id="UP000242188"/>
    </source>
</evidence>
<gene>
    <name evidence="3" type="ORF">KP79_PYT20872</name>
</gene>
<dbReference type="EMBL" id="NEDP02005347">
    <property type="protein sequence ID" value="OWF41860.1"/>
    <property type="molecule type" value="Genomic_DNA"/>
</dbReference>
<dbReference type="GO" id="GO:0005737">
    <property type="term" value="C:cytoplasm"/>
    <property type="evidence" value="ECO:0007669"/>
    <property type="project" value="TreeGrafter"/>
</dbReference>
<reference evidence="3 4" key="1">
    <citation type="journal article" date="2017" name="Nat. Ecol. Evol.">
        <title>Scallop genome provides insights into evolution of bilaterian karyotype and development.</title>
        <authorList>
            <person name="Wang S."/>
            <person name="Zhang J."/>
            <person name="Jiao W."/>
            <person name="Li J."/>
            <person name="Xun X."/>
            <person name="Sun Y."/>
            <person name="Guo X."/>
            <person name="Huan P."/>
            <person name="Dong B."/>
            <person name="Zhang L."/>
            <person name="Hu X."/>
            <person name="Sun X."/>
            <person name="Wang J."/>
            <person name="Zhao C."/>
            <person name="Wang Y."/>
            <person name="Wang D."/>
            <person name="Huang X."/>
            <person name="Wang R."/>
            <person name="Lv J."/>
            <person name="Li Y."/>
            <person name="Zhang Z."/>
            <person name="Liu B."/>
            <person name="Lu W."/>
            <person name="Hui Y."/>
            <person name="Liang J."/>
            <person name="Zhou Z."/>
            <person name="Hou R."/>
            <person name="Li X."/>
            <person name="Liu Y."/>
            <person name="Li H."/>
            <person name="Ning X."/>
            <person name="Lin Y."/>
            <person name="Zhao L."/>
            <person name="Xing Q."/>
            <person name="Dou J."/>
            <person name="Li Y."/>
            <person name="Mao J."/>
            <person name="Guo H."/>
            <person name="Dou H."/>
            <person name="Li T."/>
            <person name="Mu C."/>
            <person name="Jiang W."/>
            <person name="Fu Q."/>
            <person name="Fu X."/>
            <person name="Miao Y."/>
            <person name="Liu J."/>
            <person name="Yu Q."/>
            <person name="Li R."/>
            <person name="Liao H."/>
            <person name="Li X."/>
            <person name="Kong Y."/>
            <person name="Jiang Z."/>
            <person name="Chourrout D."/>
            <person name="Li R."/>
            <person name="Bao Z."/>
        </authorList>
    </citation>
    <scope>NUCLEOTIDE SEQUENCE [LARGE SCALE GENOMIC DNA]</scope>
    <source>
        <strain evidence="3 4">PY_sf001</strain>
    </source>
</reference>
<dbReference type="Proteomes" id="UP000242188">
    <property type="component" value="Unassembled WGS sequence"/>
</dbReference>
<dbReference type="Gene3D" id="3.10.620.30">
    <property type="match status" value="1"/>
</dbReference>
<feature type="domain" description="Transglutaminase-like" evidence="2">
    <location>
        <begin position="184"/>
        <end position="254"/>
    </location>
</feature>
<comment type="caution">
    <text evidence="3">The sequence shown here is derived from an EMBL/GenBank/DDBJ whole genome shotgun (WGS) entry which is preliminary data.</text>
</comment>
<accession>A0A210PZE2</accession>
<dbReference type="InterPro" id="IPR052557">
    <property type="entry name" value="CAP/Cytokinesis_protein"/>
</dbReference>
<organism evidence="3 4">
    <name type="scientific">Mizuhopecten yessoensis</name>
    <name type="common">Japanese scallop</name>
    <name type="synonym">Patinopecten yessoensis</name>
    <dbReference type="NCBI Taxonomy" id="6573"/>
    <lineage>
        <taxon>Eukaryota</taxon>
        <taxon>Metazoa</taxon>
        <taxon>Spiralia</taxon>
        <taxon>Lophotrochozoa</taxon>
        <taxon>Mollusca</taxon>
        <taxon>Bivalvia</taxon>
        <taxon>Autobranchia</taxon>
        <taxon>Pteriomorphia</taxon>
        <taxon>Pectinida</taxon>
        <taxon>Pectinoidea</taxon>
        <taxon>Pectinidae</taxon>
        <taxon>Mizuhopecten</taxon>
    </lineage>
</organism>
<dbReference type="Pfam" id="PF01841">
    <property type="entry name" value="Transglut_core"/>
    <property type="match status" value="1"/>
</dbReference>
<sequence length="637" mass="71450">MGCGTSTQTKPTYSRATQDTVISDVELDDNYNESSTGLETSSRNTPSNPAIIVTPASATTRHTSSQRQTPKSSKSSTSSPIDEGIELEALDEEDYPPKPCKLKKIEIVPDVSMFKNIDEHVAKTPKSATASIPELAKYLCRPAKNQLEKIRAIYQWVSRNIEYDVAGFLNLNGTQKKSNDPESVLRNRCSVCQGYADLFLSLCREASVPAKTISGYSKGYSYKVGVAITTKSDTNHAWNGVFVNNEWRLVDCTWDAGHVGDNKFHRHEGEFYFLTDPDVFINDHFPYIKKDMTLSQKWQLLNQPRDLETFSKLVKVPKQAVLYDLDLVSHKESIIPVTKEVVVKFVAKGKPLHKAGARLGDADGTLHDQCVFVEKEGETTYSVTVRPQKPGKYTLSLYGNQGEQNTLNSLVSYVIDCKTVEKNAKPFPVHFGLWGAEPNYAEYGFDSGVAKRTSFESDTGELEIRLPVIDPVKALGKLAFSEDDEGDDECIMLEQGQSEVLVQLRMNRAGFYKFLMFAKKENGSSYEKVLQYLIYCKTPVKQYQPFPKVFQEAMTGRMALIEPKTKSLPAETEVHFRLTSSVIDIVRIANKNYERGDNNTWNIDVMTPSSGEKFNIFGRISDSGDTSYKALYAYDIE</sequence>
<name>A0A210PZE2_MIZYE</name>
<feature type="compositionally biased region" description="Polar residues" evidence="1">
    <location>
        <begin position="1"/>
        <end position="21"/>
    </location>
</feature>